<feature type="domain" description="Methyl-accepting transducer" evidence="6">
    <location>
        <begin position="308"/>
        <end position="537"/>
    </location>
</feature>
<dbReference type="FunFam" id="1.10.287.950:FF:000001">
    <property type="entry name" value="Methyl-accepting chemotaxis sensory transducer"/>
    <property type="match status" value="1"/>
</dbReference>
<dbReference type="GO" id="GO:0006935">
    <property type="term" value="P:chemotaxis"/>
    <property type="evidence" value="ECO:0007669"/>
    <property type="project" value="InterPro"/>
</dbReference>
<evidence type="ECO:0000256" key="5">
    <source>
        <dbReference type="SAM" id="Phobius"/>
    </source>
</evidence>
<dbReference type="GO" id="GO:0005886">
    <property type="term" value="C:plasma membrane"/>
    <property type="evidence" value="ECO:0007669"/>
    <property type="project" value="TreeGrafter"/>
</dbReference>
<keyword evidence="5" id="KW-0812">Transmembrane</keyword>
<comment type="caution">
    <text evidence="8">The sequence shown here is derived from an EMBL/GenBank/DDBJ whole genome shotgun (WGS) entry which is preliminary data.</text>
</comment>
<dbReference type="CDD" id="cd11386">
    <property type="entry name" value="MCP_signal"/>
    <property type="match status" value="1"/>
</dbReference>
<evidence type="ECO:0000259" key="7">
    <source>
        <dbReference type="PROSITE" id="PS50885"/>
    </source>
</evidence>
<evidence type="ECO:0000313" key="9">
    <source>
        <dbReference type="Proteomes" id="UP000245212"/>
    </source>
</evidence>
<feature type="transmembrane region" description="Helical" evidence="5">
    <location>
        <begin position="51"/>
        <end position="73"/>
    </location>
</feature>
<comment type="similarity">
    <text evidence="2">Belongs to the methyl-accepting chemotaxis (MCP) protein family.</text>
</comment>
<dbReference type="PANTHER" id="PTHR43531">
    <property type="entry name" value="PROTEIN ICFG"/>
    <property type="match status" value="1"/>
</dbReference>
<feature type="domain" description="HAMP" evidence="7">
    <location>
        <begin position="251"/>
        <end position="303"/>
    </location>
</feature>
<dbReference type="Pfam" id="PF00672">
    <property type="entry name" value="HAMP"/>
    <property type="match status" value="1"/>
</dbReference>
<feature type="region of interest" description="Disordered" evidence="4">
    <location>
        <begin position="572"/>
        <end position="619"/>
    </location>
</feature>
<sequence>MVLRHAPNLHHASMCMHGSASSRSVLVIRLGTPFQGIHMMHFSDWRVGTRLGVGFGALIFLIIIMGSVAVLNLSGMNRNMAKVIEHEYPLTVDANALIDKLNEQTGSYQTLLLTAGQRNSEALLNTIQNTMGEVSRLMESLDKNLTDPISRQALANGAAIRADFLASAARVRQHIASHAQDAATREYIDVMQPVQKRYEAELVKLIDREDDLMVEAGEQVKASYQDTRLLMFCLIAAGSVLGIGIAMVMTRSVTRPLGEAVTLANRVAAGDLTSRIEHASKDETGQLLRALDAMNGSLRSIVERVRTGADSISSATAQIAAGNQDLSSRTEEQASSLEETAASMEQITATVKNNASSAGEANRLVDGAASLTQQSVSVMSEVSSTMTAISDASRRIAEIINVIDSIAFQTNILALNAAVEAARAGEQGRGFAVVASEVRNLAQRSATSAKEIKSLIDESVATVGRGSALVSQAENIVRDVGKGTEPVIAIVNEISQASREQSDGIDQINVAIAQIDATTQQNAALVEEAAAAALALREQAAELVGSISHFRTGQTDTASTVRSIRQLTAVPATASRPVENQPPTPAYRPAIRPTRNKPLALSAKSAQETAGNDDDWSTF</sequence>
<dbReference type="InterPro" id="IPR004090">
    <property type="entry name" value="Chemotax_Me-accpt_rcpt"/>
</dbReference>
<keyword evidence="5" id="KW-1133">Transmembrane helix</keyword>
<dbReference type="AlphaFoldDB" id="A0A2V1K1N8"/>
<dbReference type="SMART" id="SM00304">
    <property type="entry name" value="HAMP"/>
    <property type="match status" value="1"/>
</dbReference>
<dbReference type="Pfam" id="PF00015">
    <property type="entry name" value="MCPsignal"/>
    <property type="match status" value="1"/>
</dbReference>
<keyword evidence="9" id="KW-1185">Reference proteome</keyword>
<dbReference type="Proteomes" id="UP000245212">
    <property type="component" value="Unassembled WGS sequence"/>
</dbReference>
<dbReference type="PROSITE" id="PS50885">
    <property type="entry name" value="HAMP"/>
    <property type="match status" value="1"/>
</dbReference>
<dbReference type="EMBL" id="QETA01000004">
    <property type="protein sequence ID" value="PWF22696.1"/>
    <property type="molecule type" value="Genomic_DNA"/>
</dbReference>
<evidence type="ECO:0000313" key="8">
    <source>
        <dbReference type="EMBL" id="PWF22696.1"/>
    </source>
</evidence>
<reference evidence="9" key="1">
    <citation type="submission" date="2018-05" db="EMBL/GenBank/DDBJ databases">
        <authorList>
            <person name="Li Y."/>
        </authorList>
    </citation>
    <scope>NUCLEOTIDE SEQUENCE [LARGE SCALE GENOMIC DNA]</scope>
    <source>
        <strain evidence="9">3d-2-2</strain>
    </source>
</reference>
<dbReference type="SUPFAM" id="SSF58104">
    <property type="entry name" value="Methyl-accepting chemotaxis protein (MCP) signaling domain"/>
    <property type="match status" value="1"/>
</dbReference>
<keyword evidence="5" id="KW-0472">Membrane</keyword>
<comment type="subcellular location">
    <subcellularLocation>
        <location evidence="1">Membrane</location>
    </subcellularLocation>
</comment>
<dbReference type="CDD" id="cd19411">
    <property type="entry name" value="MCP2201-like_sensor"/>
    <property type="match status" value="1"/>
</dbReference>
<dbReference type="CDD" id="cd06225">
    <property type="entry name" value="HAMP"/>
    <property type="match status" value="1"/>
</dbReference>
<dbReference type="InterPro" id="IPR051310">
    <property type="entry name" value="MCP_chemotaxis"/>
</dbReference>
<dbReference type="InterPro" id="IPR047347">
    <property type="entry name" value="YvaQ-like_sensor"/>
</dbReference>
<dbReference type="InterPro" id="IPR003660">
    <property type="entry name" value="HAMP_dom"/>
</dbReference>
<dbReference type="Pfam" id="PF12729">
    <property type="entry name" value="4HB_MCP_1"/>
    <property type="match status" value="1"/>
</dbReference>
<proteinExistence type="inferred from homology"/>
<dbReference type="SMART" id="SM00283">
    <property type="entry name" value="MA"/>
    <property type="match status" value="1"/>
</dbReference>
<dbReference type="PANTHER" id="PTHR43531:SF5">
    <property type="entry name" value="METHYL-ACCEPTING CHEMOTAXIS PROTEIN III"/>
    <property type="match status" value="1"/>
</dbReference>
<protein>
    <submittedName>
        <fullName evidence="8">Methyl-accepting chemotaxis protein</fullName>
    </submittedName>
</protein>
<dbReference type="PRINTS" id="PR00260">
    <property type="entry name" value="CHEMTRNSDUCR"/>
</dbReference>
<dbReference type="PROSITE" id="PS50111">
    <property type="entry name" value="CHEMOTAXIS_TRANSDUC_2"/>
    <property type="match status" value="1"/>
</dbReference>
<feature type="transmembrane region" description="Helical" evidence="5">
    <location>
        <begin position="229"/>
        <end position="249"/>
    </location>
</feature>
<name>A0A2V1K1N8_9BURK</name>
<accession>A0A2V1K1N8</accession>
<organism evidence="8 9">
    <name type="scientific">Corticimicrobacter populi</name>
    <dbReference type="NCBI Taxonomy" id="2175229"/>
    <lineage>
        <taxon>Bacteria</taxon>
        <taxon>Pseudomonadati</taxon>
        <taxon>Pseudomonadota</taxon>
        <taxon>Betaproteobacteria</taxon>
        <taxon>Burkholderiales</taxon>
        <taxon>Alcaligenaceae</taxon>
        <taxon>Corticimicrobacter</taxon>
    </lineage>
</organism>
<evidence type="ECO:0000259" key="6">
    <source>
        <dbReference type="PROSITE" id="PS50111"/>
    </source>
</evidence>
<dbReference type="InterPro" id="IPR004089">
    <property type="entry name" value="MCPsignal_dom"/>
</dbReference>
<evidence type="ECO:0000256" key="2">
    <source>
        <dbReference type="ARBA" id="ARBA00029447"/>
    </source>
</evidence>
<evidence type="ECO:0000256" key="3">
    <source>
        <dbReference type="PROSITE-ProRule" id="PRU00284"/>
    </source>
</evidence>
<evidence type="ECO:0000256" key="4">
    <source>
        <dbReference type="SAM" id="MobiDB-lite"/>
    </source>
</evidence>
<dbReference type="InterPro" id="IPR024478">
    <property type="entry name" value="HlyB_4HB_MCP"/>
</dbReference>
<dbReference type="GO" id="GO:0007165">
    <property type="term" value="P:signal transduction"/>
    <property type="evidence" value="ECO:0007669"/>
    <property type="project" value="UniProtKB-KW"/>
</dbReference>
<gene>
    <name evidence="8" type="ORF">DD235_11530</name>
</gene>
<dbReference type="Gene3D" id="1.10.287.950">
    <property type="entry name" value="Methyl-accepting chemotaxis protein"/>
    <property type="match status" value="1"/>
</dbReference>
<keyword evidence="3" id="KW-0807">Transducer</keyword>
<dbReference type="GO" id="GO:0004888">
    <property type="term" value="F:transmembrane signaling receptor activity"/>
    <property type="evidence" value="ECO:0007669"/>
    <property type="project" value="InterPro"/>
</dbReference>
<evidence type="ECO:0000256" key="1">
    <source>
        <dbReference type="ARBA" id="ARBA00004370"/>
    </source>
</evidence>